<evidence type="ECO:0000256" key="1">
    <source>
        <dbReference type="ARBA" id="ARBA00010923"/>
    </source>
</evidence>
<evidence type="ECO:0000313" key="7">
    <source>
        <dbReference type="Proteomes" id="UP001206548"/>
    </source>
</evidence>
<dbReference type="GO" id="GO:0004519">
    <property type="term" value="F:endonuclease activity"/>
    <property type="evidence" value="ECO:0007669"/>
    <property type="project" value="UniProtKB-KW"/>
</dbReference>
<keyword evidence="3" id="KW-0238">DNA-binding</keyword>
<evidence type="ECO:0000313" key="6">
    <source>
        <dbReference type="EMBL" id="MCS4488967.1"/>
    </source>
</evidence>
<feature type="non-terminal residue" evidence="6">
    <location>
        <position position="198"/>
    </location>
</feature>
<evidence type="ECO:0000256" key="4">
    <source>
        <dbReference type="ARBA" id="ARBA00038652"/>
    </source>
</evidence>
<dbReference type="Pfam" id="PF01420">
    <property type="entry name" value="Methylase_S"/>
    <property type="match status" value="1"/>
</dbReference>
<dbReference type="EMBL" id="JANUXX010000016">
    <property type="protein sequence ID" value="MCS4488967.1"/>
    <property type="molecule type" value="Genomic_DNA"/>
</dbReference>
<dbReference type="InterPro" id="IPR044946">
    <property type="entry name" value="Restrct_endonuc_typeI_TRD_sf"/>
</dbReference>
<dbReference type="PANTHER" id="PTHR43140:SF1">
    <property type="entry name" value="TYPE I RESTRICTION ENZYME ECOKI SPECIFICITY SUBUNIT"/>
    <property type="match status" value="1"/>
</dbReference>
<dbReference type="InterPro" id="IPR000055">
    <property type="entry name" value="Restrct_endonuc_typeI_TRD"/>
</dbReference>
<keyword evidence="6" id="KW-0255">Endonuclease</keyword>
<dbReference type="InterPro" id="IPR051212">
    <property type="entry name" value="Type-I_RE_S_subunit"/>
</dbReference>
<comment type="subunit">
    <text evidence="4">The methyltransferase is composed of M and S polypeptides.</text>
</comment>
<dbReference type="RefSeq" id="WP_259139437.1">
    <property type="nucleotide sequence ID" value="NZ_JANUXX010000016.1"/>
</dbReference>
<comment type="similarity">
    <text evidence="1">Belongs to the type-I restriction system S methylase family.</text>
</comment>
<organism evidence="6 7">
    <name type="scientific">Streptococcus sciuri</name>
    <dbReference type="NCBI Taxonomy" id="2973939"/>
    <lineage>
        <taxon>Bacteria</taxon>
        <taxon>Bacillati</taxon>
        <taxon>Bacillota</taxon>
        <taxon>Bacilli</taxon>
        <taxon>Lactobacillales</taxon>
        <taxon>Streptococcaceae</taxon>
        <taxon>Streptococcus</taxon>
    </lineage>
</organism>
<sequence>MTKIEELLKDLCPNGVEWKTLGEVFDTKNGYTPSKSKSEFWENGTVPWFRMEDIRENGRILDKSIQYVSQTAVKGGKLFKENSIIVATSATIGEHALITVPFLSNQRFTVLTLKENLEDNVNMKFMYYYCFLLDEWCKHNVSLSSFASVDMTGFRKVKIPLPPLEIQKEIVKILDKFTEYVTELTAELTAELTFRKKQ</sequence>
<keyword evidence="6" id="KW-0378">Hydrolase</keyword>
<dbReference type="Gene3D" id="3.90.220.20">
    <property type="entry name" value="DNA methylase specificity domains"/>
    <property type="match status" value="1"/>
</dbReference>
<evidence type="ECO:0000259" key="5">
    <source>
        <dbReference type="Pfam" id="PF01420"/>
    </source>
</evidence>
<dbReference type="PANTHER" id="PTHR43140">
    <property type="entry name" value="TYPE-1 RESTRICTION ENZYME ECOKI SPECIFICITY PROTEIN"/>
    <property type="match status" value="1"/>
</dbReference>
<accession>A0ABT2FAU1</accession>
<proteinExistence type="inferred from homology"/>
<reference evidence="6 7" key="1">
    <citation type="journal article" date="2023" name="Int. J. Syst. Evol. Microbiol.">
        <title>Streptococcus sciuri sp. nov., Staphylococcus marylandisciuri sp. nov. and Staphylococcus americanisciuri sp. nov., isolated from faeces of eastern grey squirrel (Sciurus carolinensis).</title>
        <authorList>
            <person name="Volokhov D.V."/>
            <person name="Zagorodnyaya T.A."/>
            <person name="Furtak V.A."/>
            <person name="Nattanmai G."/>
            <person name="Randall L."/>
            <person name="Jose S."/>
            <person name="Gao Y."/>
            <person name="Eisenberg T."/>
            <person name="Delmonte P."/>
            <person name="Blom J."/>
            <person name="Mitchell K.K."/>
        </authorList>
    </citation>
    <scope>NUCLEOTIDE SEQUENCE [LARGE SCALE GENOMIC DNA]</scope>
    <source>
        <strain evidence="6 7">SQ9-PEA</strain>
    </source>
</reference>
<comment type="caution">
    <text evidence="6">The sequence shown here is derived from an EMBL/GenBank/DDBJ whole genome shotgun (WGS) entry which is preliminary data.</text>
</comment>
<feature type="domain" description="Type I restriction modification DNA specificity" evidence="5">
    <location>
        <begin position="15"/>
        <end position="192"/>
    </location>
</feature>
<keyword evidence="2" id="KW-0680">Restriction system</keyword>
<name>A0ABT2FAU1_9STRE</name>
<keyword evidence="6" id="KW-0540">Nuclease</keyword>
<evidence type="ECO:0000256" key="3">
    <source>
        <dbReference type="ARBA" id="ARBA00023125"/>
    </source>
</evidence>
<protein>
    <submittedName>
        <fullName evidence="6">Restriction endonuclease subunit S</fullName>
    </submittedName>
</protein>
<evidence type="ECO:0000256" key="2">
    <source>
        <dbReference type="ARBA" id="ARBA00022747"/>
    </source>
</evidence>
<dbReference type="Proteomes" id="UP001206548">
    <property type="component" value="Unassembled WGS sequence"/>
</dbReference>
<gene>
    <name evidence="6" type="ORF">NXS10_08505</name>
</gene>
<dbReference type="SUPFAM" id="SSF116734">
    <property type="entry name" value="DNA methylase specificity domain"/>
    <property type="match status" value="1"/>
</dbReference>
<dbReference type="CDD" id="cd17281">
    <property type="entry name" value="RMtype1_S_HpyAXIII_TRD1-CR1_like"/>
    <property type="match status" value="1"/>
</dbReference>
<keyword evidence="7" id="KW-1185">Reference proteome</keyword>